<dbReference type="InterPro" id="IPR003960">
    <property type="entry name" value="ATPase_AAA_CS"/>
</dbReference>
<protein>
    <recommendedName>
        <fullName evidence="15">ATP-dependent zinc metalloprotease FtsH</fullName>
        <ecNumber evidence="15">3.4.24.-</ecNumber>
    </recommendedName>
</protein>
<comment type="subunit">
    <text evidence="15">Homohexamer.</text>
</comment>
<evidence type="ECO:0000256" key="12">
    <source>
        <dbReference type="ARBA" id="ARBA00023136"/>
    </source>
</evidence>
<keyword evidence="8 15" id="KW-0067">ATP-binding</keyword>
<evidence type="ECO:0000256" key="14">
    <source>
        <dbReference type="ARBA" id="ARBA00061570"/>
    </source>
</evidence>
<evidence type="ECO:0000256" key="11">
    <source>
        <dbReference type="ARBA" id="ARBA00023078"/>
    </source>
</evidence>
<comment type="similarity">
    <text evidence="14 15">In the central section; belongs to the AAA ATPase family.</text>
</comment>
<comment type="caution">
    <text evidence="15">Lacks conserved residue(s) required for the propagation of feature annotation.</text>
</comment>
<dbReference type="NCBIfam" id="TIGR01241">
    <property type="entry name" value="FtsH_fam"/>
    <property type="match status" value="1"/>
</dbReference>
<comment type="subcellular location">
    <subcellularLocation>
        <location evidence="13 15">Cellular thylakoid membrane</location>
        <topology evidence="13 15">Multi-pass membrane protein</topology>
        <orientation evidence="13 15">Stromal side</orientation>
    </subcellularLocation>
</comment>
<dbReference type="FunFam" id="1.10.8.60:FF:000001">
    <property type="entry name" value="ATP-dependent zinc metalloprotease FtsH"/>
    <property type="match status" value="1"/>
</dbReference>
<feature type="active site" evidence="15">
    <location>
        <position position="449"/>
    </location>
</feature>
<dbReference type="GO" id="GO:0004222">
    <property type="term" value="F:metalloendopeptidase activity"/>
    <property type="evidence" value="ECO:0007669"/>
    <property type="project" value="InterPro"/>
</dbReference>
<dbReference type="InterPro" id="IPR003959">
    <property type="entry name" value="ATPase_AAA_core"/>
</dbReference>
<evidence type="ECO:0000256" key="3">
    <source>
        <dbReference type="ARBA" id="ARBA00022692"/>
    </source>
</evidence>
<evidence type="ECO:0000256" key="7">
    <source>
        <dbReference type="ARBA" id="ARBA00022833"/>
    </source>
</evidence>
<reference evidence="18" key="1">
    <citation type="submission" date="2020-05" db="EMBL/GenBank/DDBJ databases">
        <authorList>
            <person name="Zhu T."/>
            <person name="Keshari N."/>
            <person name="Lu X."/>
        </authorList>
    </citation>
    <scope>NUCLEOTIDE SEQUENCE</scope>
    <source>
        <strain evidence="18">NK1-22</strain>
    </source>
</reference>
<dbReference type="GO" id="GO:0006508">
    <property type="term" value="P:proteolysis"/>
    <property type="evidence" value="ECO:0007669"/>
    <property type="project" value="UniProtKB-KW"/>
</dbReference>
<feature type="binding site" evidence="15">
    <location>
        <position position="448"/>
    </location>
    <ligand>
        <name>Zn(2+)</name>
        <dbReference type="ChEBI" id="CHEBI:29105"/>
        <note>catalytic</note>
    </ligand>
</feature>
<organism evidence="18">
    <name type="scientific">Thermoleptolyngbya oregonensis NK1-22</name>
    <dbReference type="NCBI Taxonomy" id="2547457"/>
    <lineage>
        <taxon>Bacteria</taxon>
        <taxon>Bacillati</taxon>
        <taxon>Cyanobacteriota</taxon>
        <taxon>Cyanophyceae</taxon>
        <taxon>Oculatellales</taxon>
        <taxon>Oculatellaceae</taxon>
        <taxon>Thermoleptolyngbya</taxon>
    </lineage>
</organism>
<gene>
    <name evidence="18" type="primary">hflB</name>
    <name evidence="15" type="synonym">ftsH</name>
    <name evidence="18" type="ORF">HNI00_05510</name>
</gene>
<comment type="cofactor">
    <cofactor evidence="15">
        <name>Zn(2+)</name>
        <dbReference type="ChEBI" id="CHEBI:29105"/>
    </cofactor>
    <text evidence="15">Binds 1 zinc ion per subunit.</text>
</comment>
<dbReference type="Gene3D" id="3.40.50.300">
    <property type="entry name" value="P-loop containing nucleotide triphosphate hydrolases"/>
    <property type="match status" value="1"/>
</dbReference>
<comment type="similarity">
    <text evidence="1 15">In the C-terminal section; belongs to the peptidase M41 family.</text>
</comment>
<dbReference type="AlphaFoldDB" id="A0AA97BL36"/>
<dbReference type="CDD" id="cd19501">
    <property type="entry name" value="RecA-like_FtsH"/>
    <property type="match status" value="1"/>
</dbReference>
<dbReference type="InterPro" id="IPR000642">
    <property type="entry name" value="Peptidase_M41"/>
</dbReference>
<dbReference type="KEGG" id="tog:HNI00_05510"/>
<evidence type="ECO:0000256" key="8">
    <source>
        <dbReference type="ARBA" id="ARBA00022840"/>
    </source>
</evidence>
<evidence type="ECO:0000259" key="17">
    <source>
        <dbReference type="SMART" id="SM00382"/>
    </source>
</evidence>
<keyword evidence="4 15" id="KW-0479">Metal-binding</keyword>
<proteinExistence type="inferred from homology"/>
<accession>A0AA97BL36</accession>
<sequence>MRDSRPRPLTPNTPLPRTRTTRTVRTAATGAVAAVWLALQAVLVAPPALSQTSTARSPERLSYTGLIEKIEAGQVSRIEVDSARGVAQVYLKDRSNTPQEVILFSNPDDNQALFETARDNKVDVAAQSSADSNAVSWFITNALLAFLLIAGLLMILRRSSNASGQAMNFGKSRARFMMEAKTGVTFDNVAGIEEAKEELQEVVTFLKKPERFTAVGAKIPKGVLLVGPPGTGKTLMAKAIAGEAGVPFFSISGSEFVEMFVGVGASRVRDLFKKAKENAPCIIFIDEIDAVGRQRGAGIGGGNDEREQTLNQLLTEMDGFEGNTGIIIIAATNRPDVLDSALLRPGRFDRQVQVDLPGYKGRLGILEVHARDKKLSPEVSLEAIARRTPGFSGADLANLLNEAAILTARRRKEEITALEIDDAIDRITTGMTLTPLLDSKKKRLIAYHEVGHALLMTLLKNSDPLNKVTIIPRSGGVGGFAQQTFNEEMIDSGLYTRAWLLDRITIALGGRAAEEEVFGDPEVTVGASGDIRVVADLAREMVTRYGMSDLGPFALESGNNEVFLGRDLMSRSEYSEEIAVKIDHQVRDIAMRCHREARRIIRENRALVDKLVEILLEQETIDGEQFRKIVGESVELPEQQLAAQGI</sequence>
<dbReference type="SUPFAM" id="SSF52540">
    <property type="entry name" value="P-loop containing nucleoside triphosphate hydrolases"/>
    <property type="match status" value="1"/>
</dbReference>
<comment type="similarity">
    <text evidence="16">Belongs to the AAA ATPase family.</text>
</comment>
<keyword evidence="2 15" id="KW-0645">Protease</keyword>
<dbReference type="Gene3D" id="1.10.8.60">
    <property type="match status" value="1"/>
</dbReference>
<name>A0AA97BL36_9CYAN</name>
<dbReference type="InterPro" id="IPR041569">
    <property type="entry name" value="AAA_lid_3"/>
</dbReference>
<keyword evidence="9 15" id="KW-1133">Transmembrane helix</keyword>
<dbReference type="InterPro" id="IPR011546">
    <property type="entry name" value="Pept_M41_FtsH_extracell"/>
</dbReference>
<keyword evidence="5 15" id="KW-0547">Nucleotide-binding</keyword>
<dbReference type="Pfam" id="PF01434">
    <property type="entry name" value="Peptidase_M41"/>
    <property type="match status" value="1"/>
</dbReference>
<dbReference type="Pfam" id="PF00004">
    <property type="entry name" value="AAA"/>
    <property type="match status" value="1"/>
</dbReference>
<evidence type="ECO:0000256" key="16">
    <source>
        <dbReference type="RuleBase" id="RU003651"/>
    </source>
</evidence>
<dbReference type="GO" id="GO:0016887">
    <property type="term" value="F:ATP hydrolysis activity"/>
    <property type="evidence" value="ECO:0007669"/>
    <property type="project" value="UniProtKB-UniRule"/>
</dbReference>
<dbReference type="GO" id="GO:0030163">
    <property type="term" value="P:protein catabolic process"/>
    <property type="evidence" value="ECO:0007669"/>
    <property type="project" value="UniProtKB-UniRule"/>
</dbReference>
<dbReference type="HAMAP" id="MF_01458">
    <property type="entry name" value="FtsH"/>
    <property type="match status" value="1"/>
</dbReference>
<comment type="function">
    <text evidence="15">Acts as a processive, ATP-dependent zinc metallopeptidase for both cytoplasmic and membrane proteins. Plays a role in the quality control of integral membrane proteins.</text>
</comment>
<evidence type="ECO:0000256" key="1">
    <source>
        <dbReference type="ARBA" id="ARBA00010044"/>
    </source>
</evidence>
<evidence type="ECO:0000256" key="5">
    <source>
        <dbReference type="ARBA" id="ARBA00022741"/>
    </source>
</evidence>
<dbReference type="GO" id="GO:0005524">
    <property type="term" value="F:ATP binding"/>
    <property type="evidence" value="ECO:0007669"/>
    <property type="project" value="UniProtKB-UniRule"/>
</dbReference>
<dbReference type="GO" id="GO:0008270">
    <property type="term" value="F:zinc ion binding"/>
    <property type="evidence" value="ECO:0007669"/>
    <property type="project" value="UniProtKB-UniRule"/>
</dbReference>
<dbReference type="InterPro" id="IPR003593">
    <property type="entry name" value="AAA+_ATPase"/>
</dbReference>
<dbReference type="FunFam" id="3.40.50.300:FF:000001">
    <property type="entry name" value="ATP-dependent zinc metalloprotease FtsH"/>
    <property type="match status" value="1"/>
</dbReference>
<feature type="binding site" evidence="15">
    <location>
        <position position="530"/>
    </location>
    <ligand>
        <name>Zn(2+)</name>
        <dbReference type="ChEBI" id="CHEBI:29105"/>
        <note>catalytic</note>
    </ligand>
</feature>
<dbReference type="EC" id="3.4.24.-" evidence="15"/>
<keyword evidence="12 15" id="KW-0472">Membrane</keyword>
<dbReference type="Pfam" id="PF06480">
    <property type="entry name" value="FtsH_ext"/>
    <property type="match status" value="1"/>
</dbReference>
<evidence type="ECO:0000256" key="13">
    <source>
        <dbReference type="ARBA" id="ARBA00060402"/>
    </source>
</evidence>
<evidence type="ECO:0000256" key="15">
    <source>
        <dbReference type="HAMAP-Rule" id="MF_01458"/>
    </source>
</evidence>
<keyword evidence="6 15" id="KW-0378">Hydrolase</keyword>
<dbReference type="FunFam" id="1.20.58.760:FF:000001">
    <property type="entry name" value="ATP-dependent zinc metalloprotease FtsH"/>
    <property type="match status" value="1"/>
</dbReference>
<keyword evidence="7 15" id="KW-0862">Zinc</keyword>
<keyword evidence="10 15" id="KW-0482">Metalloprotease</keyword>
<evidence type="ECO:0000256" key="6">
    <source>
        <dbReference type="ARBA" id="ARBA00022801"/>
    </source>
</evidence>
<dbReference type="InterPro" id="IPR005936">
    <property type="entry name" value="FtsH"/>
</dbReference>
<dbReference type="Gene3D" id="1.20.58.760">
    <property type="entry name" value="Peptidase M41"/>
    <property type="match status" value="1"/>
</dbReference>
<feature type="binding site" evidence="15">
    <location>
        <position position="452"/>
    </location>
    <ligand>
        <name>Zn(2+)</name>
        <dbReference type="ChEBI" id="CHEBI:29105"/>
        <note>catalytic</note>
    </ligand>
</feature>
<dbReference type="SUPFAM" id="SSF140990">
    <property type="entry name" value="FtsH protease domain-like"/>
    <property type="match status" value="1"/>
</dbReference>
<evidence type="ECO:0000313" key="18">
    <source>
        <dbReference type="EMBL" id="WOB42672.1"/>
    </source>
</evidence>
<feature type="binding site" evidence="15">
    <location>
        <begin position="227"/>
        <end position="234"/>
    </location>
    <ligand>
        <name>ATP</name>
        <dbReference type="ChEBI" id="CHEBI:30616"/>
    </ligand>
</feature>
<evidence type="ECO:0000256" key="2">
    <source>
        <dbReference type="ARBA" id="ARBA00022670"/>
    </source>
</evidence>
<dbReference type="SMART" id="SM00382">
    <property type="entry name" value="AAA"/>
    <property type="match status" value="1"/>
</dbReference>
<evidence type="ECO:0000256" key="9">
    <source>
        <dbReference type="ARBA" id="ARBA00022989"/>
    </source>
</evidence>
<dbReference type="Pfam" id="PF17862">
    <property type="entry name" value="AAA_lid_3"/>
    <property type="match status" value="1"/>
</dbReference>
<dbReference type="PANTHER" id="PTHR23076:SF139">
    <property type="entry name" value="ATP-DEPENDENT ZINC METALLOPROTEASE FTSH 2, CHLOROPLASTIC"/>
    <property type="match status" value="1"/>
</dbReference>
<dbReference type="GO" id="GO:0031676">
    <property type="term" value="C:plasma membrane-derived thylakoid membrane"/>
    <property type="evidence" value="ECO:0007669"/>
    <property type="project" value="UniProtKB-SubCell"/>
</dbReference>
<dbReference type="InterPro" id="IPR027417">
    <property type="entry name" value="P-loop_NTPase"/>
</dbReference>
<dbReference type="GO" id="GO:0004176">
    <property type="term" value="F:ATP-dependent peptidase activity"/>
    <property type="evidence" value="ECO:0007669"/>
    <property type="project" value="InterPro"/>
</dbReference>
<dbReference type="PANTHER" id="PTHR23076">
    <property type="entry name" value="METALLOPROTEASE M41 FTSH"/>
    <property type="match status" value="1"/>
</dbReference>
<dbReference type="InterPro" id="IPR037219">
    <property type="entry name" value="Peptidase_M41-like"/>
</dbReference>
<evidence type="ECO:0000256" key="4">
    <source>
        <dbReference type="ARBA" id="ARBA00022723"/>
    </source>
</evidence>
<keyword evidence="3 15" id="KW-0812">Transmembrane</keyword>
<keyword evidence="11 15" id="KW-0793">Thylakoid</keyword>
<dbReference type="PROSITE" id="PS00674">
    <property type="entry name" value="AAA"/>
    <property type="match status" value="1"/>
</dbReference>
<feature type="domain" description="AAA+ ATPase" evidence="17">
    <location>
        <begin position="219"/>
        <end position="358"/>
    </location>
</feature>
<dbReference type="EMBL" id="CP053540">
    <property type="protein sequence ID" value="WOB42672.1"/>
    <property type="molecule type" value="Genomic_DNA"/>
</dbReference>
<feature type="transmembrane region" description="Helical" evidence="15">
    <location>
        <begin position="134"/>
        <end position="156"/>
    </location>
</feature>
<evidence type="ECO:0000256" key="10">
    <source>
        <dbReference type="ARBA" id="ARBA00023049"/>
    </source>
</evidence>
<dbReference type="RefSeq" id="WP_316791398.1">
    <property type="nucleotide sequence ID" value="NZ_CP053540.1"/>
</dbReference>